<keyword evidence="4 9" id="KW-0732">Signal</keyword>
<dbReference type="EMBL" id="JAODUO010004594">
    <property type="protein sequence ID" value="KAK2143211.1"/>
    <property type="molecule type" value="Genomic_DNA"/>
</dbReference>
<dbReference type="GO" id="GO:0001735">
    <property type="term" value="F:prenylcysteine oxidase activity"/>
    <property type="evidence" value="ECO:0007669"/>
    <property type="project" value="UniProtKB-UniRule"/>
</dbReference>
<dbReference type="Gene3D" id="3.50.50.60">
    <property type="entry name" value="FAD/NAD(P)-binding domain"/>
    <property type="match status" value="1"/>
</dbReference>
<evidence type="ECO:0000256" key="2">
    <source>
        <dbReference type="ARBA" id="ARBA00009967"/>
    </source>
</evidence>
<evidence type="ECO:0000256" key="6">
    <source>
        <dbReference type="ARBA" id="ARBA00023002"/>
    </source>
</evidence>
<feature type="signal peptide" evidence="9">
    <location>
        <begin position="1"/>
        <end position="32"/>
    </location>
</feature>
<dbReference type="InterPro" id="IPR036188">
    <property type="entry name" value="FAD/NAD-bd_sf"/>
</dbReference>
<organism evidence="11 13">
    <name type="scientific">Ridgeia piscesae</name>
    <name type="common">Tubeworm</name>
    <dbReference type="NCBI Taxonomy" id="27915"/>
    <lineage>
        <taxon>Eukaryota</taxon>
        <taxon>Metazoa</taxon>
        <taxon>Spiralia</taxon>
        <taxon>Lophotrochozoa</taxon>
        <taxon>Annelida</taxon>
        <taxon>Polychaeta</taxon>
        <taxon>Sedentaria</taxon>
        <taxon>Canalipalpata</taxon>
        <taxon>Sabellida</taxon>
        <taxon>Siboglinidae</taxon>
        <taxon>Ridgeia</taxon>
    </lineage>
</organism>
<dbReference type="InterPro" id="IPR010795">
    <property type="entry name" value="Prenylcys_lyase"/>
</dbReference>
<evidence type="ECO:0000256" key="3">
    <source>
        <dbReference type="ARBA" id="ARBA00022630"/>
    </source>
</evidence>
<dbReference type="Pfam" id="PF13450">
    <property type="entry name" value="NAD_binding_8"/>
    <property type="match status" value="1"/>
</dbReference>
<dbReference type="PANTHER" id="PTHR15944">
    <property type="entry name" value="FARNESYLCYSTEINE LYASE"/>
    <property type="match status" value="1"/>
</dbReference>
<dbReference type="GO" id="GO:0030328">
    <property type="term" value="P:prenylcysteine catabolic process"/>
    <property type="evidence" value="ECO:0007669"/>
    <property type="project" value="UniProtKB-UniRule"/>
</dbReference>
<evidence type="ECO:0000313" key="12">
    <source>
        <dbReference type="EMBL" id="KAK2190076.1"/>
    </source>
</evidence>
<evidence type="ECO:0000256" key="1">
    <source>
        <dbReference type="ARBA" id="ARBA00001974"/>
    </source>
</evidence>
<evidence type="ECO:0000256" key="5">
    <source>
        <dbReference type="ARBA" id="ARBA00022827"/>
    </source>
</evidence>
<comment type="similarity">
    <text evidence="2 8">Belongs to the prenylcysteine oxidase family.</text>
</comment>
<comment type="caution">
    <text evidence="11">The sequence shown here is derived from an EMBL/GenBank/DDBJ whole genome shotgun (WGS) entry which is preliminary data.</text>
</comment>
<reference evidence="11" key="1">
    <citation type="journal article" date="2023" name="Mol. Biol. Evol.">
        <title>Third-Generation Sequencing Reveals the Adaptive Role of the Epigenome in Three Deep-Sea Polychaetes.</title>
        <authorList>
            <person name="Perez M."/>
            <person name="Aroh O."/>
            <person name="Sun Y."/>
            <person name="Lan Y."/>
            <person name="Juniper S.K."/>
            <person name="Young C.R."/>
            <person name="Angers B."/>
            <person name="Qian P.Y."/>
        </authorList>
    </citation>
    <scope>NUCLEOTIDE SEQUENCE</scope>
    <source>
        <strain evidence="11">R07B-5</strain>
    </source>
</reference>
<evidence type="ECO:0000259" key="10">
    <source>
        <dbReference type="Pfam" id="PF07156"/>
    </source>
</evidence>
<dbReference type="Proteomes" id="UP001209878">
    <property type="component" value="Unassembled WGS sequence"/>
</dbReference>
<sequence>MLWFTSLSYHAQTVSLFVMAFHCMCCPRLTVAESYDYDQKPLMGHGTGCGMAADGYRHCGILPKIAVIGAGISGASSAFYLRQLFGKDVSIDIYEKHKVGGRLASVMFGGKEYESGGSVIHPGNAYMVNFTRMFGLHPRDRESGRLGIFDGKQMVFDSSRWGLLTLGQLLWHYGWDIYRMQSFVDKVVGRFRRIYSHQANGQAFTNLEGLLGSMSPDFLRLLRTTLADELRLNGFSELLIKELVNAGIRCNYGQNTNIHAFVGMVSMAGMQSGLWSIHGGNRLMPEKLVNSSEATVLHADVHTIVRQKKPKKSSGDLALYQLQSFELGGANKYLSRTYDVVIIAAPLHDDIAGIQFEKFNRKVVKPPQHFHKTVTTFVSGWLNATMFNYRSVGNLPGQVLTSKDGLFFNSIGRQTAVDFKHAKKTTSDSSAPKNDDNQTPVWKIFSPKLLTTEQLDSLFLSYGEVQVIDWAAYPKYGSNANNMPVFELSVQLYYANAMEMASSTMETCVISGRNVALLAYNRWFDKDDKIDNINDNIQPKDDKKRQEL</sequence>
<keyword evidence="7" id="KW-0325">Glycoprotein</keyword>
<feature type="domain" description="Prenylcysteine lyase" evidence="10">
    <location>
        <begin position="156"/>
        <end position="531"/>
    </location>
</feature>
<evidence type="ECO:0000256" key="4">
    <source>
        <dbReference type="ARBA" id="ARBA00022729"/>
    </source>
</evidence>
<accession>A0AAD9IZ24</accession>
<feature type="chain" id="PRO_5042442516" description="Prenylcysteine lyase domain-containing protein" evidence="9">
    <location>
        <begin position="33"/>
        <end position="548"/>
    </location>
</feature>
<keyword evidence="5 8" id="KW-0274">FAD</keyword>
<dbReference type="SUPFAM" id="SSF51905">
    <property type="entry name" value="FAD/NAD(P)-binding domain"/>
    <property type="match status" value="1"/>
</dbReference>
<evidence type="ECO:0000256" key="9">
    <source>
        <dbReference type="SAM" id="SignalP"/>
    </source>
</evidence>
<dbReference type="PIRSF" id="PIRSF036292">
    <property type="entry name" value="Prenylcysteine_oxidase"/>
    <property type="match status" value="1"/>
</dbReference>
<dbReference type="EMBL" id="JAODUO010000089">
    <property type="protein sequence ID" value="KAK2190076.1"/>
    <property type="molecule type" value="Genomic_DNA"/>
</dbReference>
<comment type="cofactor">
    <cofactor evidence="1 8">
        <name>FAD</name>
        <dbReference type="ChEBI" id="CHEBI:57692"/>
    </cofactor>
</comment>
<evidence type="ECO:0000256" key="8">
    <source>
        <dbReference type="PIRNR" id="PIRNR036292"/>
    </source>
</evidence>
<dbReference type="AlphaFoldDB" id="A0AAD9IZ24"/>
<gene>
    <name evidence="11" type="ORF">NP493_4601g00000</name>
    <name evidence="12" type="ORF">NP493_90g05049</name>
</gene>
<dbReference type="InterPro" id="IPR017046">
    <property type="entry name" value="Prenylcysteine_Oxase1"/>
</dbReference>
<dbReference type="Pfam" id="PF07156">
    <property type="entry name" value="Prenylcys_lyase"/>
    <property type="match status" value="1"/>
</dbReference>
<keyword evidence="6 8" id="KW-0560">Oxidoreductase</keyword>
<keyword evidence="3 8" id="KW-0285">Flavoprotein</keyword>
<dbReference type="PANTHER" id="PTHR15944:SF0">
    <property type="entry name" value="PRENYLCYSTEINE LYASE DOMAIN-CONTAINING PROTEIN"/>
    <property type="match status" value="1"/>
</dbReference>
<evidence type="ECO:0000313" key="11">
    <source>
        <dbReference type="EMBL" id="KAK2143211.1"/>
    </source>
</evidence>
<dbReference type="GO" id="GO:0030327">
    <property type="term" value="P:prenylated protein catabolic process"/>
    <property type="evidence" value="ECO:0007669"/>
    <property type="project" value="TreeGrafter"/>
</dbReference>
<proteinExistence type="inferred from homology"/>
<evidence type="ECO:0000313" key="13">
    <source>
        <dbReference type="Proteomes" id="UP001209878"/>
    </source>
</evidence>
<evidence type="ECO:0000256" key="7">
    <source>
        <dbReference type="ARBA" id="ARBA00023180"/>
    </source>
</evidence>
<keyword evidence="13" id="KW-1185">Reference proteome</keyword>
<protein>
    <recommendedName>
        <fullName evidence="10">Prenylcysteine lyase domain-containing protein</fullName>
    </recommendedName>
</protein>
<name>A0AAD9IZ24_RIDPI</name>